<gene>
    <name evidence="4" type="ORF">X975_08758</name>
</gene>
<reference evidence="4 5" key="1">
    <citation type="submission" date="2013-11" db="EMBL/GenBank/DDBJ databases">
        <title>Genome sequencing of Stegodyphus mimosarum.</title>
        <authorList>
            <person name="Bechsgaard J."/>
        </authorList>
    </citation>
    <scope>NUCLEOTIDE SEQUENCE [LARGE SCALE GENOMIC DNA]</scope>
</reference>
<dbReference type="PANTHER" id="PTHR47633:SF4">
    <property type="entry name" value="MYOPALLADIN ISOFORM X1"/>
    <property type="match status" value="1"/>
</dbReference>
<dbReference type="InterPro" id="IPR036179">
    <property type="entry name" value="Ig-like_dom_sf"/>
</dbReference>
<name>A0A087TAQ2_STEMI</name>
<dbReference type="Proteomes" id="UP000054359">
    <property type="component" value="Unassembled WGS sequence"/>
</dbReference>
<evidence type="ECO:0000259" key="3">
    <source>
        <dbReference type="PROSITE" id="PS50835"/>
    </source>
</evidence>
<sequence>MSYKDDIAILHIHMALPEDAGYYTLLAENTNGRIACSAHLVIEGVGVPVTTTFQQQKADGIATTTTAATAVRVQETNDVDVSATGASKALKPNFVKIPGDKEVTEGKMVRFDLRVSGRPFPDVSWYLNGNQVVDDATHKLLVNEGGVHALMITATSRTDAG</sequence>
<evidence type="ECO:0000313" key="5">
    <source>
        <dbReference type="Proteomes" id="UP000054359"/>
    </source>
</evidence>
<dbReference type="InterPro" id="IPR013783">
    <property type="entry name" value="Ig-like_fold"/>
</dbReference>
<dbReference type="EMBL" id="KK114328">
    <property type="protein sequence ID" value="KFM62191.1"/>
    <property type="molecule type" value="Genomic_DNA"/>
</dbReference>
<keyword evidence="1" id="KW-1015">Disulfide bond</keyword>
<dbReference type="PANTHER" id="PTHR47633">
    <property type="entry name" value="IMMUNOGLOBULIN"/>
    <property type="match status" value="1"/>
</dbReference>
<dbReference type="PROSITE" id="PS50835">
    <property type="entry name" value="IG_LIKE"/>
    <property type="match status" value="1"/>
</dbReference>
<proteinExistence type="predicted"/>
<dbReference type="STRING" id="407821.A0A087TAQ2"/>
<organism evidence="4 5">
    <name type="scientific">Stegodyphus mimosarum</name>
    <name type="common">African social velvet spider</name>
    <dbReference type="NCBI Taxonomy" id="407821"/>
    <lineage>
        <taxon>Eukaryota</taxon>
        <taxon>Metazoa</taxon>
        <taxon>Ecdysozoa</taxon>
        <taxon>Arthropoda</taxon>
        <taxon>Chelicerata</taxon>
        <taxon>Arachnida</taxon>
        <taxon>Araneae</taxon>
        <taxon>Araneomorphae</taxon>
        <taxon>Entelegynae</taxon>
        <taxon>Eresoidea</taxon>
        <taxon>Eresidae</taxon>
        <taxon>Stegodyphus</taxon>
    </lineage>
</organism>
<dbReference type="OrthoDB" id="6516924at2759"/>
<feature type="non-terminal residue" evidence="4">
    <location>
        <position position="161"/>
    </location>
</feature>
<keyword evidence="2" id="KW-0393">Immunoglobulin domain</keyword>
<keyword evidence="5" id="KW-1185">Reference proteome</keyword>
<evidence type="ECO:0000256" key="2">
    <source>
        <dbReference type="ARBA" id="ARBA00023319"/>
    </source>
</evidence>
<dbReference type="Gene3D" id="2.60.40.10">
    <property type="entry name" value="Immunoglobulins"/>
    <property type="match status" value="2"/>
</dbReference>
<dbReference type="AlphaFoldDB" id="A0A087TAQ2"/>
<evidence type="ECO:0000313" key="4">
    <source>
        <dbReference type="EMBL" id="KFM62191.1"/>
    </source>
</evidence>
<protein>
    <submittedName>
        <fullName evidence="4">Titin</fullName>
    </submittedName>
</protein>
<dbReference type="FunFam" id="2.60.40.10:FF:000032">
    <property type="entry name" value="palladin isoform X1"/>
    <property type="match status" value="1"/>
</dbReference>
<dbReference type="Pfam" id="PF07679">
    <property type="entry name" value="I-set"/>
    <property type="match status" value="1"/>
</dbReference>
<evidence type="ECO:0000256" key="1">
    <source>
        <dbReference type="ARBA" id="ARBA00023157"/>
    </source>
</evidence>
<dbReference type="SUPFAM" id="SSF48726">
    <property type="entry name" value="Immunoglobulin"/>
    <property type="match status" value="2"/>
</dbReference>
<dbReference type="InterPro" id="IPR007110">
    <property type="entry name" value="Ig-like_dom"/>
</dbReference>
<dbReference type="InterPro" id="IPR013098">
    <property type="entry name" value="Ig_I-set"/>
</dbReference>
<feature type="domain" description="Ig-like" evidence="3">
    <location>
        <begin position="92"/>
        <end position="161"/>
    </location>
</feature>
<accession>A0A087TAQ2</accession>